<dbReference type="Pfam" id="PF08441">
    <property type="entry name" value="Integrin_A_Ig_1"/>
    <property type="match status" value="1"/>
</dbReference>
<feature type="domain" description="Integrin alpha third immunoglobulin-like" evidence="8">
    <location>
        <begin position="300"/>
        <end position="373"/>
    </location>
</feature>
<dbReference type="GO" id="GO:0008305">
    <property type="term" value="C:integrin complex"/>
    <property type="evidence" value="ECO:0007669"/>
    <property type="project" value="InterPro"/>
</dbReference>
<evidence type="ECO:0000259" key="8">
    <source>
        <dbReference type="Pfam" id="PF20806"/>
    </source>
</evidence>
<evidence type="ECO:0000256" key="4">
    <source>
        <dbReference type="ARBA" id="ARBA00023180"/>
    </source>
</evidence>
<dbReference type="HOGENOM" id="CLU_004111_4_2_1"/>
<keyword evidence="3 5" id="KW-0472">Membrane</keyword>
<dbReference type="Gene3D" id="2.60.40.1530">
    <property type="entry name" value="ntegrin, alpha v. Chain A, domain 4"/>
    <property type="match status" value="1"/>
</dbReference>
<gene>
    <name evidence="10" type="primary">20202179</name>
    <name evidence="9" type="ORF">HELRODRAFT_168030</name>
</gene>
<reference evidence="9 11" key="2">
    <citation type="journal article" date="2013" name="Nature">
        <title>Insights into bilaterian evolution from three spiralian genomes.</title>
        <authorList>
            <person name="Simakov O."/>
            <person name="Marletaz F."/>
            <person name="Cho S.J."/>
            <person name="Edsinger-Gonzales E."/>
            <person name="Havlak P."/>
            <person name="Hellsten U."/>
            <person name="Kuo D.H."/>
            <person name="Larsson T."/>
            <person name="Lv J."/>
            <person name="Arendt D."/>
            <person name="Savage R."/>
            <person name="Osoegawa K."/>
            <person name="de Jong P."/>
            <person name="Grimwood J."/>
            <person name="Chapman J.A."/>
            <person name="Shapiro H."/>
            <person name="Aerts A."/>
            <person name="Otillar R.P."/>
            <person name="Terry A.Y."/>
            <person name="Boore J.L."/>
            <person name="Grigoriev I.V."/>
            <person name="Lindberg D.R."/>
            <person name="Seaver E.C."/>
            <person name="Weisblat D.A."/>
            <person name="Putnam N.H."/>
            <person name="Rokhsar D.S."/>
        </authorList>
    </citation>
    <scope>NUCLEOTIDE SEQUENCE</scope>
</reference>
<evidence type="ECO:0000313" key="11">
    <source>
        <dbReference type="Proteomes" id="UP000015101"/>
    </source>
</evidence>
<dbReference type="PANTHER" id="PTHR23220:SF133">
    <property type="entry name" value="INTEGRIN ALPHA-PS2"/>
    <property type="match status" value="1"/>
</dbReference>
<dbReference type="CTD" id="20202179"/>
<dbReference type="Gene3D" id="1.20.5.930">
    <property type="entry name" value="Bicelle-embedded integrin alpha(iib) transmembrane segment"/>
    <property type="match status" value="1"/>
</dbReference>
<evidence type="ECO:0000313" key="10">
    <source>
        <dbReference type="EnsemblMetazoa" id="HelroP168030"/>
    </source>
</evidence>
<dbReference type="GeneID" id="20202179"/>
<dbReference type="InParanoid" id="T1F029"/>
<dbReference type="eggNOG" id="KOG3637">
    <property type="taxonomic scope" value="Eukaryota"/>
</dbReference>
<dbReference type="PRINTS" id="PR01185">
    <property type="entry name" value="INTEGRINA"/>
</dbReference>
<dbReference type="OMA" id="HINERKC"/>
<keyword evidence="5" id="KW-1133">Transmembrane helix</keyword>
<accession>T1F029</accession>
<evidence type="ECO:0000313" key="9">
    <source>
        <dbReference type="EMBL" id="ESO10161.1"/>
    </source>
</evidence>
<dbReference type="Pfam" id="PF20806">
    <property type="entry name" value="Integrin_A_Ig_3"/>
    <property type="match status" value="1"/>
</dbReference>
<evidence type="ECO:0000259" key="7">
    <source>
        <dbReference type="Pfam" id="PF20805"/>
    </source>
</evidence>
<dbReference type="RefSeq" id="XP_009011975.1">
    <property type="nucleotide sequence ID" value="XM_009013727.1"/>
</dbReference>
<dbReference type="EnsemblMetazoa" id="HelroT168030">
    <property type="protein sequence ID" value="HelroP168030"/>
    <property type="gene ID" value="HelroG168030"/>
</dbReference>
<dbReference type="AlphaFoldDB" id="T1F029"/>
<dbReference type="InterPro" id="IPR048286">
    <property type="entry name" value="Integrin_alpha_Ig-like_3"/>
</dbReference>
<evidence type="ECO:0000259" key="6">
    <source>
        <dbReference type="Pfam" id="PF08441"/>
    </source>
</evidence>
<dbReference type="InterPro" id="IPR000413">
    <property type="entry name" value="Integrin_alpha"/>
</dbReference>
<evidence type="ECO:0000256" key="5">
    <source>
        <dbReference type="SAM" id="Phobius"/>
    </source>
</evidence>
<keyword evidence="5" id="KW-0812">Transmembrane</keyword>
<keyword evidence="2" id="KW-0401">Integrin</keyword>
<dbReference type="GO" id="GO:0007229">
    <property type="term" value="P:integrin-mediated signaling pathway"/>
    <property type="evidence" value="ECO:0007669"/>
    <property type="project" value="UniProtKB-KW"/>
</dbReference>
<dbReference type="Gene3D" id="2.60.40.1510">
    <property type="entry name" value="ntegrin, alpha v. Chain A, domain 3"/>
    <property type="match status" value="1"/>
</dbReference>
<dbReference type="InterPro" id="IPR048285">
    <property type="entry name" value="Integrin_alpha_Ig-like_2"/>
</dbReference>
<dbReference type="PANTHER" id="PTHR23220">
    <property type="entry name" value="INTEGRIN ALPHA"/>
    <property type="match status" value="1"/>
</dbReference>
<dbReference type="GO" id="GO:0007155">
    <property type="term" value="P:cell adhesion"/>
    <property type="evidence" value="ECO:0007669"/>
    <property type="project" value="InterPro"/>
</dbReference>
<organism evidence="10 11">
    <name type="scientific">Helobdella robusta</name>
    <name type="common">Californian leech</name>
    <dbReference type="NCBI Taxonomy" id="6412"/>
    <lineage>
        <taxon>Eukaryota</taxon>
        <taxon>Metazoa</taxon>
        <taxon>Spiralia</taxon>
        <taxon>Lophotrochozoa</taxon>
        <taxon>Annelida</taxon>
        <taxon>Clitellata</taxon>
        <taxon>Hirudinea</taxon>
        <taxon>Rhynchobdellida</taxon>
        <taxon>Glossiphoniidae</taxon>
        <taxon>Helobdella</taxon>
    </lineage>
</organism>
<dbReference type="InterPro" id="IPR013649">
    <property type="entry name" value="Integrin_alpha_Ig-like_1"/>
</dbReference>
<feature type="domain" description="Integrin alpha first immunoglubulin-like" evidence="6">
    <location>
        <begin position="86"/>
        <end position="135"/>
    </location>
</feature>
<proteinExistence type="predicted"/>
<dbReference type="Pfam" id="PF20805">
    <property type="entry name" value="Integrin_A_Ig_2"/>
    <property type="match status" value="1"/>
</dbReference>
<keyword evidence="11" id="KW-1185">Reference proteome</keyword>
<reference evidence="10" key="3">
    <citation type="submission" date="2015-06" db="UniProtKB">
        <authorList>
            <consortium name="EnsemblMetazoa"/>
        </authorList>
    </citation>
    <scope>IDENTIFICATION</scope>
</reference>
<dbReference type="Gene3D" id="2.60.40.1460">
    <property type="entry name" value="Integrin domains. Chain A, domain 2"/>
    <property type="match status" value="1"/>
</dbReference>
<protein>
    <submittedName>
        <fullName evidence="9 10">Uncharacterized protein</fullName>
    </submittedName>
</protein>
<dbReference type="EMBL" id="KB095905">
    <property type="protein sequence ID" value="ESO10161.1"/>
    <property type="molecule type" value="Genomic_DNA"/>
</dbReference>
<keyword evidence="4" id="KW-0325">Glycoprotein</keyword>
<dbReference type="Proteomes" id="UP000015101">
    <property type="component" value="Unassembled WGS sequence"/>
</dbReference>
<dbReference type="KEGG" id="hro:HELRODRAFT_168030"/>
<sequence length="527" mass="60341">MSTPAQEPQKRKRLNSFAQAIYRLARCSLLDFHLTWNLDSSSTTDNKRIDYLERRTINNSSSSDYENIEYENYIVKTGTNSPLTLHINERKCLSLLLFLKDKIRDKLNPISIFLDYNLADSQLQKNGTYPDAILNIFAPSVYILVPIQNNCGADMICIPDLKLNVSSISDHFILGSLEELEIVINIFNDGEDAHESVLFLELPPGASYVNIKHINEKSLDVSCCLVSNNNIQLITCDVGNPLLQNDSVSFVVRISSYNVNFQTRELIFKLFVNSSNNEMPTPSFSNEYELLIKAKSVIDVEIRGVSLPQQIFCNDTRMTSEIDKESFEGSLVTHLYEIINLGPGHIDKLFVSVNWSGESSKVMFLFLNDSSVLPGKVFCKICDGAREKCEIICVIHNLTNKESVLIRIEAKIYINLNEQDYFDQYSAFSSEARVLKLQVPYNVTPVFKSKLFKITTKVFMPITSYIRREFWKFVIGILVGCSLLTIAMLILYEKGFFKRKKIDDEDYEDIRPHKTYKEIKTADVDYY</sequence>
<comment type="subcellular location">
    <subcellularLocation>
        <location evidence="1">Membrane</location>
        <topology evidence="1">Single-pass type I membrane protein</topology>
    </subcellularLocation>
</comment>
<dbReference type="STRING" id="6412.T1F029"/>
<dbReference type="InterPro" id="IPR032695">
    <property type="entry name" value="Integrin_dom_sf"/>
</dbReference>
<dbReference type="OrthoDB" id="5317514at2759"/>
<feature type="domain" description="Integrin alpha second immunoglobulin-like" evidence="7">
    <location>
        <begin position="151"/>
        <end position="280"/>
    </location>
</feature>
<dbReference type="EMBL" id="AMQM01002886">
    <property type="status" value="NOT_ANNOTATED_CDS"/>
    <property type="molecule type" value="Genomic_DNA"/>
</dbReference>
<evidence type="ECO:0000256" key="1">
    <source>
        <dbReference type="ARBA" id="ARBA00004479"/>
    </source>
</evidence>
<name>T1F029_HELRO</name>
<evidence type="ECO:0000256" key="3">
    <source>
        <dbReference type="ARBA" id="ARBA00023136"/>
    </source>
</evidence>
<feature type="transmembrane region" description="Helical" evidence="5">
    <location>
        <begin position="470"/>
        <end position="492"/>
    </location>
</feature>
<dbReference type="SUPFAM" id="SSF69179">
    <property type="entry name" value="Integrin domains"/>
    <property type="match status" value="3"/>
</dbReference>
<reference evidence="11" key="1">
    <citation type="submission" date="2012-12" db="EMBL/GenBank/DDBJ databases">
        <authorList>
            <person name="Hellsten U."/>
            <person name="Grimwood J."/>
            <person name="Chapman J.A."/>
            <person name="Shapiro H."/>
            <person name="Aerts A."/>
            <person name="Otillar R.P."/>
            <person name="Terry A.Y."/>
            <person name="Boore J.L."/>
            <person name="Simakov O."/>
            <person name="Marletaz F."/>
            <person name="Cho S.-J."/>
            <person name="Edsinger-Gonzales E."/>
            <person name="Havlak P."/>
            <person name="Kuo D.-H."/>
            <person name="Larsson T."/>
            <person name="Lv J."/>
            <person name="Arendt D."/>
            <person name="Savage R."/>
            <person name="Osoegawa K."/>
            <person name="de Jong P."/>
            <person name="Lindberg D.R."/>
            <person name="Seaver E.C."/>
            <person name="Weisblat D.A."/>
            <person name="Putnam N.H."/>
            <person name="Grigoriev I.V."/>
            <person name="Rokhsar D.S."/>
        </authorList>
    </citation>
    <scope>NUCLEOTIDE SEQUENCE</scope>
</reference>
<evidence type="ECO:0000256" key="2">
    <source>
        <dbReference type="ARBA" id="ARBA00023037"/>
    </source>
</evidence>